<feature type="region of interest" description="Disordered" evidence="14">
    <location>
        <begin position="725"/>
        <end position="762"/>
    </location>
</feature>
<dbReference type="InterPro" id="IPR000719">
    <property type="entry name" value="Prot_kinase_dom"/>
</dbReference>
<dbReference type="CDD" id="cd07302">
    <property type="entry name" value="CHD"/>
    <property type="match status" value="1"/>
</dbReference>
<feature type="compositionally biased region" description="Polar residues" evidence="14">
    <location>
        <begin position="428"/>
        <end position="437"/>
    </location>
</feature>
<dbReference type="FunFam" id="3.30.70.1230:FF:000039">
    <property type="entry name" value="Guanylate cyclase"/>
    <property type="match status" value="1"/>
</dbReference>
<feature type="compositionally biased region" description="Polar residues" evidence="14">
    <location>
        <begin position="298"/>
        <end position="310"/>
    </location>
</feature>
<dbReference type="GO" id="GO:0004383">
    <property type="term" value="F:guanylate cyclase activity"/>
    <property type="evidence" value="ECO:0007669"/>
    <property type="project" value="UniProtKB-EC"/>
</dbReference>
<dbReference type="Pfam" id="PF07714">
    <property type="entry name" value="PK_Tyr_Ser-Thr"/>
    <property type="match status" value="1"/>
</dbReference>
<dbReference type="PANTHER" id="PTHR11920:SF462">
    <property type="entry name" value="GUANYLATE CYCLASE"/>
    <property type="match status" value="1"/>
</dbReference>
<dbReference type="InterPro" id="IPR001054">
    <property type="entry name" value="A/G_cyclase"/>
</dbReference>
<evidence type="ECO:0000256" key="6">
    <source>
        <dbReference type="ARBA" id="ARBA00022989"/>
    </source>
</evidence>
<dbReference type="PROSITE" id="PS50125">
    <property type="entry name" value="GUANYLATE_CYCLASE_2"/>
    <property type="match status" value="1"/>
</dbReference>
<feature type="compositionally biased region" description="Low complexity" evidence="14">
    <location>
        <begin position="226"/>
        <end position="245"/>
    </location>
</feature>
<feature type="compositionally biased region" description="Low complexity" evidence="14">
    <location>
        <begin position="325"/>
        <end position="339"/>
    </location>
</feature>
<comment type="subcellular location">
    <subcellularLocation>
        <location evidence="2">Membrane</location>
        <topology evidence="2">Single-pass membrane protein</topology>
    </subcellularLocation>
</comment>
<feature type="compositionally biased region" description="Low complexity" evidence="14">
    <location>
        <begin position="2000"/>
        <end position="2018"/>
    </location>
</feature>
<dbReference type="PANTHER" id="PTHR11920">
    <property type="entry name" value="GUANYLYL CYCLASE"/>
    <property type="match status" value="1"/>
</dbReference>
<keyword evidence="5" id="KW-0547">Nucleotide-binding</keyword>
<protein>
    <recommendedName>
        <fullName evidence="3 12">Guanylate cyclase</fullName>
        <ecNumber evidence="3 12">4.6.1.2</ecNumber>
    </recommendedName>
</protein>
<feature type="compositionally biased region" description="Low complexity" evidence="14">
    <location>
        <begin position="1692"/>
        <end position="1712"/>
    </location>
</feature>
<evidence type="ECO:0000259" key="15">
    <source>
        <dbReference type="PROSITE" id="PS50011"/>
    </source>
</evidence>
<dbReference type="EC" id="4.6.1.2" evidence="3 12"/>
<dbReference type="eggNOG" id="KOG1023">
    <property type="taxonomic scope" value="Eukaryota"/>
</dbReference>
<dbReference type="VEuPathDB" id="VectorBase:MDOA001509"/>
<dbReference type="GO" id="GO:0001653">
    <property type="term" value="F:peptide receptor activity"/>
    <property type="evidence" value="ECO:0007669"/>
    <property type="project" value="TreeGrafter"/>
</dbReference>
<dbReference type="InterPro" id="IPR001245">
    <property type="entry name" value="Ser-Thr/Tyr_kinase_cat_dom"/>
</dbReference>
<evidence type="ECO:0000256" key="10">
    <source>
        <dbReference type="ARBA" id="ARBA00023293"/>
    </source>
</evidence>
<feature type="coiled-coil region" evidence="13">
    <location>
        <begin position="1417"/>
        <end position="1444"/>
    </location>
</feature>
<dbReference type="GO" id="GO:0007168">
    <property type="term" value="P:receptor guanylyl cyclase signaling pathway"/>
    <property type="evidence" value="ECO:0007669"/>
    <property type="project" value="TreeGrafter"/>
</dbReference>
<gene>
    <name evidence="17" type="primary">101900915</name>
</gene>
<feature type="compositionally biased region" description="Polar residues" evidence="14">
    <location>
        <begin position="687"/>
        <end position="702"/>
    </location>
</feature>
<dbReference type="Gene3D" id="1.10.510.10">
    <property type="entry name" value="Transferase(Phosphotransferase) domain 1"/>
    <property type="match status" value="1"/>
</dbReference>
<name>A0A1I8M5Q5_MUSDO</name>
<keyword evidence="9 11" id="KW-0456">Lyase</keyword>
<dbReference type="EnsemblMetazoa" id="MDOA001509-RA">
    <property type="protein sequence ID" value="MDOA001509-PA"/>
    <property type="gene ID" value="MDOA001509"/>
</dbReference>
<evidence type="ECO:0000256" key="13">
    <source>
        <dbReference type="SAM" id="Coils"/>
    </source>
</evidence>
<dbReference type="VEuPathDB" id="VectorBase:MDOMA2_001076"/>
<keyword evidence="13" id="KW-0175">Coiled coil</keyword>
<evidence type="ECO:0000256" key="2">
    <source>
        <dbReference type="ARBA" id="ARBA00004167"/>
    </source>
</evidence>
<dbReference type="PROSITE" id="PS50011">
    <property type="entry name" value="PROTEIN_KINASE_DOM"/>
    <property type="match status" value="1"/>
</dbReference>
<feature type="region of interest" description="Disordered" evidence="14">
    <location>
        <begin position="915"/>
        <end position="944"/>
    </location>
</feature>
<feature type="region of interest" description="Disordered" evidence="14">
    <location>
        <begin position="426"/>
        <end position="448"/>
    </location>
</feature>
<proteinExistence type="inferred from homology"/>
<dbReference type="SUPFAM" id="SSF55073">
    <property type="entry name" value="Nucleotide cyclase"/>
    <property type="match status" value="1"/>
</dbReference>
<dbReference type="FunFam" id="1.10.510.10:FF:000801">
    <property type="entry name" value="Guanylate cyclase"/>
    <property type="match status" value="1"/>
</dbReference>
<dbReference type="STRING" id="7370.A0A1I8M5Q5"/>
<evidence type="ECO:0000256" key="5">
    <source>
        <dbReference type="ARBA" id="ARBA00022741"/>
    </source>
</evidence>
<feature type="region of interest" description="Disordered" evidence="14">
    <location>
        <begin position="1847"/>
        <end position="1902"/>
    </location>
</feature>
<keyword evidence="4" id="KW-0812">Transmembrane</keyword>
<dbReference type="GO" id="GO:0004016">
    <property type="term" value="F:adenylate cyclase activity"/>
    <property type="evidence" value="ECO:0007669"/>
    <property type="project" value="TreeGrafter"/>
</dbReference>
<feature type="compositionally biased region" description="Polar residues" evidence="14">
    <location>
        <begin position="1721"/>
        <end position="1741"/>
    </location>
</feature>
<dbReference type="InterPro" id="IPR018297">
    <property type="entry name" value="A/G_cyclase_CS"/>
</dbReference>
<dbReference type="GO" id="GO:0005886">
    <property type="term" value="C:plasma membrane"/>
    <property type="evidence" value="ECO:0007669"/>
    <property type="project" value="TreeGrafter"/>
</dbReference>
<dbReference type="Gene3D" id="6.10.250.780">
    <property type="match status" value="1"/>
</dbReference>
<feature type="region of interest" description="Disordered" evidence="14">
    <location>
        <begin position="2036"/>
        <end position="2055"/>
    </location>
</feature>
<dbReference type="PROSITE" id="PS00452">
    <property type="entry name" value="GUANYLATE_CYCLASE_1"/>
    <property type="match status" value="1"/>
</dbReference>
<evidence type="ECO:0000256" key="4">
    <source>
        <dbReference type="ARBA" id="ARBA00022692"/>
    </source>
</evidence>
<dbReference type="GO" id="GO:0004672">
    <property type="term" value="F:protein kinase activity"/>
    <property type="evidence" value="ECO:0007669"/>
    <property type="project" value="InterPro"/>
</dbReference>
<feature type="compositionally biased region" description="Low complexity" evidence="14">
    <location>
        <begin position="920"/>
        <end position="942"/>
    </location>
</feature>
<dbReference type="Pfam" id="PF00211">
    <property type="entry name" value="Guanylate_cyc"/>
    <property type="match status" value="1"/>
</dbReference>
<feature type="region of interest" description="Disordered" evidence="14">
    <location>
        <begin position="681"/>
        <end position="705"/>
    </location>
</feature>
<organism evidence="17">
    <name type="scientific">Musca domestica</name>
    <name type="common">House fly</name>
    <dbReference type="NCBI Taxonomy" id="7370"/>
    <lineage>
        <taxon>Eukaryota</taxon>
        <taxon>Metazoa</taxon>
        <taxon>Ecdysozoa</taxon>
        <taxon>Arthropoda</taxon>
        <taxon>Hexapoda</taxon>
        <taxon>Insecta</taxon>
        <taxon>Pterygota</taxon>
        <taxon>Neoptera</taxon>
        <taxon>Endopterygota</taxon>
        <taxon>Diptera</taxon>
        <taxon>Brachycera</taxon>
        <taxon>Muscomorpha</taxon>
        <taxon>Muscoidea</taxon>
        <taxon>Muscidae</taxon>
        <taxon>Musca</taxon>
    </lineage>
</organism>
<dbReference type="SUPFAM" id="SSF56112">
    <property type="entry name" value="Protein kinase-like (PK-like)"/>
    <property type="match status" value="1"/>
</dbReference>
<evidence type="ECO:0000259" key="16">
    <source>
        <dbReference type="PROSITE" id="PS50125"/>
    </source>
</evidence>
<feature type="compositionally biased region" description="Polar residues" evidence="14">
    <location>
        <begin position="1847"/>
        <end position="1858"/>
    </location>
</feature>
<keyword evidence="7" id="KW-0472">Membrane</keyword>
<evidence type="ECO:0000256" key="9">
    <source>
        <dbReference type="ARBA" id="ARBA00023239"/>
    </source>
</evidence>
<feature type="compositionally biased region" description="Basic and acidic residues" evidence="14">
    <location>
        <begin position="1873"/>
        <end position="1883"/>
    </location>
</feature>
<evidence type="ECO:0000256" key="11">
    <source>
        <dbReference type="RuleBase" id="RU000405"/>
    </source>
</evidence>
<feature type="region of interest" description="Disordered" evidence="14">
    <location>
        <begin position="1690"/>
        <end position="1741"/>
    </location>
</feature>
<evidence type="ECO:0000313" key="17">
    <source>
        <dbReference type="EnsemblMetazoa" id="MDOA001509-PA"/>
    </source>
</evidence>
<feature type="domain" description="Protein kinase" evidence="15">
    <location>
        <begin position="1125"/>
        <end position="1408"/>
    </location>
</feature>
<accession>A0A1I8M5Q5</accession>
<evidence type="ECO:0000256" key="14">
    <source>
        <dbReference type="SAM" id="MobiDB-lite"/>
    </source>
</evidence>
<evidence type="ECO:0000256" key="3">
    <source>
        <dbReference type="ARBA" id="ARBA00012202"/>
    </source>
</evidence>
<sequence length="2079" mass="230213">MKLQIRHFGKLFLLLTAFFVARKSVKALLVVLLVIAGNVVVAVVDAVEGDIERKFEHKQNRPESQQQQEEEPITPLFDGTTLHPNTPESIPINNSLNLTFNANNSLQIKTGQVQASGSRASVGSQVETPFDVTLTNITVNNVVDMESQTSSANATATNAPLPRVEISSAATMLASAHVIDIMKERRRRYHDLNNEFELPQKYKRAGSRSSSSRTTMMPMTDKESKLLSPQPQLQASSSSASSSSLLSSYSLSPTLSLSSASTTSPLSSSSSLSMLSLKTQYNQQSVPPPPPKVESQHTKASSPFPSNRSHTLLPEKGEKQQPHNVPTKRAVATPTTTTASEDNGRVAILVPSQLFHKMQVQQGFYDFVEFFQVNLNNVFVDFIPDDDLTTFIKLLEQPNYTTVVKTLNAGINLDDDDLHEGVFPKANKGTNLTSNPLEANENENEKPKGNMKMKVSAMNDNVSTSSEDLLSESEQIRQRRFKQHQQSLNIGYCHMAKALQLEFNKTVLLWPCPHMKESSNFLPSYEAISFAVKSIATKLNWTQVDIYVGDENWALPMAIAANMHIPYKIEIGEDDVRDLHAEDHFGKAIIITAPMNDDSTLRLLSQLESLAHTKVLLIDIVATSFNAENRFYKYLTRINPESALMSNLLLLTVLSDNYRHFLNVAFDDNGINLVQNFRQNRKRKEVQQNAQSAPTDDGSSSRGDWPIHLDKSVTKVLHLRENEVNDTTGQGGHETPAEGSKAAANATHHHSHHHHSHHHHSQDYNVSDKLQLLYEWLLPCPYLNKSRQDLSEICQNYQQCLDDTVGSPSNESLNNTVAELCRPHFREFDEQRLIEKLRSFIDFFNFYDFLIANIVPATPPRPVKDTAKSFAKPLINESEHVPKYDFIVLDVVRKGATLTGPISVVSKATVSNGGRQKSFNANANNASDTANTTTTTNTNASNNDRKHLKTLSSAADVGGVNATMPGARSAAAFKWRPLLILEQHEIHLKTYITHSIRPGYDDWLLVSTAQLWQCGSICWTIIAISASLLMAIILASVAAGIAMRNYLLRKRLSKGPNKIVLSSNDFVFPVDSRRVDEGIEAMLCCWLQQLQEFGGPEVDKPDLLKGSIGSLKNLGFLIPGASGPTQINGLNGKTSSGSASLARLNPALLDMRARYNGDLVQLKEIPLNGSTELKSKAMDLLVMAHGLRHENINPLIGWLSDPSRTAMVFDYCSRGSLQDVLIMDEIKLDWSFRLSLLTDLVRGMRYLHASPLRVHGTLTSRNCVVDARWVLKITDYGLPQFYEAQGLQQTPRTAKEMLWCAPELLRAIKPHSHHNHHHSRMVATQAGDVYSFGIIMQEVVVRGEPYCMLSLSAEEIIAKIKKPPPLIRPSVSKGAAPPEAINIMRQCWAEQPEMRPDFNSVYERFKLLNHGRKVNFVDTMFQMLEKYSNNLEELIRERTDQLDMERKKTEQLLNRMLPSSVAEKLKMGLAVEPEEFSDVTIYFSDIVGFTTIAAHCTPVQVVDLLNDLYTIFDATINAYNVYKVETIGDAYMVVSGLPVRIPDHAEQIATMALDLLHQSGRFNVKHLPGVPLQLRIGLHTGPCCAGVVGLTMPRYCLFGDTVNTASRMESTGSSWRIHMSQETRNRLEARGGYMIEPRGLIDIKGKGMMNTFWLLGKMGFDKPLPNPPPIGESHGLDESLIRNSITLKAQANKSRNSTNPSSSQSSSLAGESVEVKVEITPPTNVEVSSPNLPNSYSLDSNSTTTISPNMTLCPEFPIKTPTTSPQPRKITDLATDNLLNPNNFNRLPSSTAGSSSRLYKKLEEMMDLSSPYNHYKCLSPSESNLTQFYDGKYLYGAGGVGPAAAVQSNSGNLPTQASRFEKPGSSRLLRRQFSLDRDDTHSKSEHHHHQQHHQSSLQSNHTMSLSNKSSMLEIPILHDTSRSPKGTINRVHKQNSNSIAQDLEKIEEIPLSPASSQQHSSLDSNMNRSPPSTVDAQSPPPPSQQTMTGKSPRRMTGGYLSSTSPPTLLSAPTSPAPSRSLNGGLPLHNSVIMESPTTDASSTATTTASVNSNTTVPIEDHSNIKKPEITLNVEALLSR</sequence>
<evidence type="ECO:0000256" key="12">
    <source>
        <dbReference type="RuleBase" id="RU003431"/>
    </source>
</evidence>
<keyword evidence="6" id="KW-1133">Transmembrane helix</keyword>
<feature type="region of interest" description="Disordered" evidence="14">
    <location>
        <begin position="279"/>
        <end position="339"/>
    </location>
</feature>
<feature type="compositionally biased region" description="Basic residues" evidence="14">
    <location>
        <begin position="747"/>
        <end position="760"/>
    </location>
</feature>
<dbReference type="Gene3D" id="3.30.70.1230">
    <property type="entry name" value="Nucleotide cyclase"/>
    <property type="match status" value="1"/>
</dbReference>
<dbReference type="InterPro" id="IPR050401">
    <property type="entry name" value="Cyclic_nucleotide_synthase"/>
</dbReference>
<dbReference type="InterPro" id="IPR011009">
    <property type="entry name" value="Kinase-like_dom_sf"/>
</dbReference>
<evidence type="ECO:0000256" key="1">
    <source>
        <dbReference type="ARBA" id="ARBA00001436"/>
    </source>
</evidence>
<feature type="domain" description="Guanylate cyclase" evidence="16">
    <location>
        <begin position="1480"/>
        <end position="1609"/>
    </location>
</feature>
<comment type="catalytic activity">
    <reaction evidence="1 12">
        <text>GTP = 3',5'-cyclic GMP + diphosphate</text>
        <dbReference type="Rhea" id="RHEA:13665"/>
        <dbReference type="ChEBI" id="CHEBI:33019"/>
        <dbReference type="ChEBI" id="CHEBI:37565"/>
        <dbReference type="ChEBI" id="CHEBI:57746"/>
        <dbReference type="EC" id="4.6.1.2"/>
    </reaction>
</comment>
<reference evidence="17" key="1">
    <citation type="submission" date="2020-05" db="UniProtKB">
        <authorList>
            <consortium name="EnsemblMetazoa"/>
        </authorList>
    </citation>
    <scope>IDENTIFICATION</scope>
    <source>
        <strain evidence="17">Aabys</strain>
    </source>
</reference>
<evidence type="ECO:0000256" key="8">
    <source>
        <dbReference type="ARBA" id="ARBA00023180"/>
    </source>
</evidence>
<comment type="similarity">
    <text evidence="11">Belongs to the adenylyl cyclase class-4/guanylyl cyclase family.</text>
</comment>
<feature type="compositionally biased region" description="Polar residues" evidence="14">
    <location>
        <begin position="1953"/>
        <end position="1976"/>
    </location>
</feature>
<dbReference type="GO" id="GO:0035556">
    <property type="term" value="P:intracellular signal transduction"/>
    <property type="evidence" value="ECO:0007669"/>
    <property type="project" value="InterPro"/>
</dbReference>
<dbReference type="SMART" id="SM00044">
    <property type="entry name" value="CYCc"/>
    <property type="match status" value="1"/>
</dbReference>
<keyword evidence="8" id="KW-0325">Glycoprotein</keyword>
<dbReference type="GO" id="GO:0005524">
    <property type="term" value="F:ATP binding"/>
    <property type="evidence" value="ECO:0007669"/>
    <property type="project" value="InterPro"/>
</dbReference>
<dbReference type="OrthoDB" id="1890790at2759"/>
<keyword evidence="10 12" id="KW-0141">cGMP biosynthesis</keyword>
<feature type="region of interest" description="Disordered" evidence="14">
    <location>
        <begin position="221"/>
        <end position="245"/>
    </location>
</feature>
<dbReference type="InterPro" id="IPR029787">
    <property type="entry name" value="Nucleotide_cyclase"/>
</dbReference>
<feature type="region of interest" description="Disordered" evidence="14">
    <location>
        <begin position="1952"/>
        <end position="2031"/>
    </location>
</feature>
<evidence type="ECO:0000256" key="7">
    <source>
        <dbReference type="ARBA" id="ARBA00023136"/>
    </source>
</evidence>